<comment type="subcellular location">
    <subcellularLocation>
        <location evidence="1">Cell membrane</location>
        <topology evidence="1">Multi-pass membrane protein</topology>
    </subcellularLocation>
</comment>
<evidence type="ECO:0000313" key="9">
    <source>
        <dbReference type="EMBL" id="MFC6154232.1"/>
    </source>
</evidence>
<feature type="transmembrane region" description="Helical" evidence="7">
    <location>
        <begin position="391"/>
        <end position="413"/>
    </location>
</feature>
<keyword evidence="3" id="KW-1003">Cell membrane</keyword>
<comment type="caution">
    <text evidence="9">The sequence shown here is derived from an EMBL/GenBank/DDBJ whole genome shotgun (WGS) entry which is preliminary data.</text>
</comment>
<reference evidence="10" key="1">
    <citation type="journal article" date="2019" name="Int. J. Syst. Evol. Microbiol.">
        <title>The Global Catalogue of Microorganisms (GCM) 10K type strain sequencing project: providing services to taxonomists for standard genome sequencing and annotation.</title>
        <authorList>
            <consortium name="The Broad Institute Genomics Platform"/>
            <consortium name="The Broad Institute Genome Sequencing Center for Infectious Disease"/>
            <person name="Wu L."/>
            <person name="Ma J."/>
        </authorList>
    </citation>
    <scope>NUCLEOTIDE SEQUENCE [LARGE SCALE GENOMIC DNA]</scope>
    <source>
        <strain evidence="10">DFY28</strain>
    </source>
</reference>
<keyword evidence="5 7" id="KW-1133">Transmembrane helix</keyword>
<keyword evidence="10" id="KW-1185">Reference proteome</keyword>
<comment type="similarity">
    <text evidence="2">Belongs to the resistance-nodulation-cell division (RND) (TC 2.A.6) family. MmpL subfamily.</text>
</comment>
<evidence type="ECO:0000256" key="6">
    <source>
        <dbReference type="ARBA" id="ARBA00023136"/>
    </source>
</evidence>
<accession>A0ABW1QZF7</accession>
<feature type="transmembrane region" description="Helical" evidence="7">
    <location>
        <begin position="585"/>
        <end position="603"/>
    </location>
</feature>
<dbReference type="InterPro" id="IPR004869">
    <property type="entry name" value="MMPL_dom"/>
</dbReference>
<feature type="transmembrane region" description="Helical" evidence="7">
    <location>
        <begin position="671"/>
        <end position="693"/>
    </location>
</feature>
<dbReference type="InterPro" id="IPR000731">
    <property type="entry name" value="SSD"/>
</dbReference>
<dbReference type="Gene3D" id="1.20.1640.10">
    <property type="entry name" value="Multidrug efflux transporter AcrB transmembrane domain"/>
    <property type="match status" value="2"/>
</dbReference>
<sequence>MSTPASRLHRLGRHVAHHRRGWVAAWAAVVVLSFLGSTGVVGTSLFDRLETGDVVAPGEAIDARTLLQDLDTATVPVLLRVDGADVDSPALAAAVAEVAATVGEVDGVKSVVSPMTTPGWPTSEVSQLLLAEDRSAFLISVDAGNAAGSDTQKRAAQALQEAGERLLAPLADDVAVGGTGLLVDEVIDQMKHDLVVGEGLALPLSLLLMLVVFGGFVAAGLPIVGAISVIGCSLALLLGFSHLMELDVTVVNIVTVLGLALCIDYGLLLVSRFREELHRIAPGTAPTDLTDAQIEDAVASAVGNAGRTVTFSAVIVGVSLSGLMIFDAPLVRAIGAAGLAVVAASLAVALTLVPALCAFGGRRLSRAGGTEKAPDDGVFSRLAAWVQRRPALTTVVSVGLLIVLALPALGLRITASGTELLPSDSAQRIFFEDLQDDFPALASASVTVVAQTDLEEAAVWADTWAELPGVTRVRAPRIVTTTPAQLAAVGRAIPEGYDLEGAPVVRIDIFTEGGLTDDAARETVQAVRDSHPPFTTWTTGQAASLTDFVAAVAERAPWAVAWIVLATFVLLFLMTGSLVIPVKALLLNVVSLGASLGVLVWIFQEGHLEGLLRFESVGAIESVIPLMVLAFGFGLSMDYEVFLLARILELHEQGYDDDTAVRLGLQRSGRIITSAGLIMVIVFAGFAAGEMLVIKQTGIALSVAVLLDATLVRMVIVPATMTMLGRWNWWAPGWLRRVHARFGIREGDHAGPPQMTVARENAAHP</sequence>
<gene>
    <name evidence="9" type="ORF">ACFPWU_11245</name>
</gene>
<evidence type="ECO:0000256" key="3">
    <source>
        <dbReference type="ARBA" id="ARBA00022475"/>
    </source>
</evidence>
<dbReference type="Pfam" id="PF03176">
    <property type="entry name" value="MMPL"/>
    <property type="match status" value="2"/>
</dbReference>
<feature type="domain" description="SSD" evidence="8">
    <location>
        <begin position="219"/>
        <end position="359"/>
    </location>
</feature>
<dbReference type="PROSITE" id="PS50156">
    <property type="entry name" value="SSD"/>
    <property type="match status" value="1"/>
</dbReference>
<name>A0ABW1QZF7_9ACTN</name>
<feature type="transmembrane region" description="Helical" evidence="7">
    <location>
        <begin position="226"/>
        <end position="244"/>
    </location>
</feature>
<keyword evidence="4 7" id="KW-0812">Transmembrane</keyword>
<dbReference type="EMBL" id="JBHSQI010000005">
    <property type="protein sequence ID" value="MFC6154232.1"/>
    <property type="molecule type" value="Genomic_DNA"/>
</dbReference>
<feature type="transmembrane region" description="Helical" evidence="7">
    <location>
        <begin position="250"/>
        <end position="270"/>
    </location>
</feature>
<dbReference type="SUPFAM" id="SSF82866">
    <property type="entry name" value="Multidrug efflux transporter AcrB transmembrane domain"/>
    <property type="match status" value="2"/>
</dbReference>
<keyword evidence="6 7" id="KW-0472">Membrane</keyword>
<feature type="transmembrane region" description="Helical" evidence="7">
    <location>
        <begin position="309"/>
        <end position="328"/>
    </location>
</feature>
<dbReference type="PANTHER" id="PTHR33406:SF11">
    <property type="entry name" value="MEMBRANE PROTEIN SCO6666-RELATED"/>
    <property type="match status" value="1"/>
</dbReference>
<proteinExistence type="inferred from homology"/>
<evidence type="ECO:0000259" key="8">
    <source>
        <dbReference type="PROSITE" id="PS50156"/>
    </source>
</evidence>
<dbReference type="InterPro" id="IPR050545">
    <property type="entry name" value="Mycobact_MmpL"/>
</dbReference>
<dbReference type="RefSeq" id="WP_128221584.1">
    <property type="nucleotide sequence ID" value="NZ_CP034929.1"/>
</dbReference>
<evidence type="ECO:0000313" key="10">
    <source>
        <dbReference type="Proteomes" id="UP001596098"/>
    </source>
</evidence>
<evidence type="ECO:0000256" key="4">
    <source>
        <dbReference type="ARBA" id="ARBA00022692"/>
    </source>
</evidence>
<evidence type="ECO:0000256" key="2">
    <source>
        <dbReference type="ARBA" id="ARBA00010157"/>
    </source>
</evidence>
<evidence type="ECO:0000256" key="7">
    <source>
        <dbReference type="SAM" id="Phobius"/>
    </source>
</evidence>
<protein>
    <submittedName>
        <fullName evidence="9">MMPL family transporter</fullName>
    </submittedName>
</protein>
<dbReference type="Proteomes" id="UP001596098">
    <property type="component" value="Unassembled WGS sequence"/>
</dbReference>
<feature type="transmembrane region" description="Helical" evidence="7">
    <location>
        <begin position="556"/>
        <end position="573"/>
    </location>
</feature>
<dbReference type="PANTHER" id="PTHR33406">
    <property type="entry name" value="MEMBRANE PROTEIN MJ1562-RELATED"/>
    <property type="match status" value="1"/>
</dbReference>
<feature type="transmembrane region" description="Helical" evidence="7">
    <location>
        <begin position="200"/>
        <end position="219"/>
    </location>
</feature>
<evidence type="ECO:0000256" key="1">
    <source>
        <dbReference type="ARBA" id="ARBA00004651"/>
    </source>
</evidence>
<evidence type="ECO:0000256" key="5">
    <source>
        <dbReference type="ARBA" id="ARBA00022989"/>
    </source>
</evidence>
<feature type="transmembrane region" description="Helical" evidence="7">
    <location>
        <begin position="21"/>
        <end position="46"/>
    </location>
</feature>
<organism evidence="9 10">
    <name type="scientific">Nocardioides yefusunii</name>
    <dbReference type="NCBI Taxonomy" id="2500546"/>
    <lineage>
        <taxon>Bacteria</taxon>
        <taxon>Bacillati</taxon>
        <taxon>Actinomycetota</taxon>
        <taxon>Actinomycetes</taxon>
        <taxon>Propionibacteriales</taxon>
        <taxon>Nocardioidaceae</taxon>
        <taxon>Nocardioides</taxon>
    </lineage>
</organism>
<feature type="transmembrane region" description="Helical" evidence="7">
    <location>
        <begin position="334"/>
        <end position="359"/>
    </location>
</feature>
<feature type="transmembrane region" description="Helical" evidence="7">
    <location>
        <begin position="623"/>
        <end position="645"/>
    </location>
</feature>